<dbReference type="InterPro" id="IPR020846">
    <property type="entry name" value="MFS_dom"/>
</dbReference>
<dbReference type="PROSITE" id="PS50850">
    <property type="entry name" value="MFS"/>
    <property type="match status" value="1"/>
</dbReference>
<comment type="caution">
    <text evidence="8">The sequence shown here is derived from an EMBL/GenBank/DDBJ whole genome shotgun (WGS) entry which is preliminary data.</text>
</comment>
<organism evidence="8 9">
    <name type="scientific">Domibacillus iocasae</name>
    <dbReference type="NCBI Taxonomy" id="1714016"/>
    <lineage>
        <taxon>Bacteria</taxon>
        <taxon>Bacillati</taxon>
        <taxon>Bacillota</taxon>
        <taxon>Bacilli</taxon>
        <taxon>Bacillales</taxon>
        <taxon>Bacillaceae</taxon>
        <taxon>Domibacillus</taxon>
    </lineage>
</organism>
<feature type="domain" description="Major facilitator superfamily (MFS) profile" evidence="7">
    <location>
        <begin position="1"/>
        <end position="377"/>
    </location>
</feature>
<feature type="transmembrane region" description="Helical" evidence="6">
    <location>
        <begin position="33"/>
        <end position="55"/>
    </location>
</feature>
<keyword evidence="9" id="KW-1185">Reference proteome</keyword>
<name>A0A1E7DL99_9BACI</name>
<keyword evidence="4 6" id="KW-1133">Transmembrane helix</keyword>
<keyword evidence="2" id="KW-0813">Transport</keyword>
<dbReference type="RefSeq" id="WP_069939885.1">
    <property type="nucleotide sequence ID" value="NZ_MAMP01000025.1"/>
</dbReference>
<gene>
    <name evidence="8" type="ORF">BA724_13580</name>
</gene>
<dbReference type="STRING" id="1714016.BA724_13580"/>
<accession>A0A1E7DL99</accession>
<feature type="transmembrane region" description="Helical" evidence="6">
    <location>
        <begin position="92"/>
        <end position="114"/>
    </location>
</feature>
<feature type="transmembrane region" description="Helical" evidence="6">
    <location>
        <begin position="7"/>
        <end position="27"/>
    </location>
</feature>
<reference evidence="8 9" key="1">
    <citation type="submission" date="2016-06" db="EMBL/GenBank/DDBJ databases">
        <title>Domibacillus iocasae genome sequencing.</title>
        <authorList>
            <person name="Verma A."/>
            <person name="Pal Y."/>
            <person name="Ojha A.K."/>
            <person name="Krishnamurthi S."/>
        </authorList>
    </citation>
    <scope>NUCLEOTIDE SEQUENCE [LARGE SCALE GENOMIC DNA]</scope>
    <source>
        <strain evidence="8 9">DSM 29979</strain>
    </source>
</reference>
<keyword evidence="3 6" id="KW-0812">Transmembrane</keyword>
<dbReference type="OrthoDB" id="9793283at2"/>
<dbReference type="InterPro" id="IPR011701">
    <property type="entry name" value="MFS"/>
</dbReference>
<keyword evidence="5 6" id="KW-0472">Membrane</keyword>
<evidence type="ECO:0000256" key="3">
    <source>
        <dbReference type="ARBA" id="ARBA00022692"/>
    </source>
</evidence>
<evidence type="ECO:0000256" key="1">
    <source>
        <dbReference type="ARBA" id="ARBA00004651"/>
    </source>
</evidence>
<dbReference type="PANTHER" id="PTHR23531:SF1">
    <property type="entry name" value="QUINOLENE RESISTANCE PROTEIN NORA"/>
    <property type="match status" value="1"/>
</dbReference>
<feature type="transmembrane region" description="Helical" evidence="6">
    <location>
        <begin position="266"/>
        <end position="283"/>
    </location>
</feature>
<dbReference type="AlphaFoldDB" id="A0A1E7DL99"/>
<dbReference type="Pfam" id="PF07690">
    <property type="entry name" value="MFS_1"/>
    <property type="match status" value="1"/>
</dbReference>
<dbReference type="InterPro" id="IPR036259">
    <property type="entry name" value="MFS_trans_sf"/>
</dbReference>
<evidence type="ECO:0000313" key="8">
    <source>
        <dbReference type="EMBL" id="OES43448.1"/>
    </source>
</evidence>
<dbReference type="Gene3D" id="1.20.1250.20">
    <property type="entry name" value="MFS general substrate transporter like domains"/>
    <property type="match status" value="1"/>
</dbReference>
<dbReference type="SUPFAM" id="SSF103473">
    <property type="entry name" value="MFS general substrate transporter"/>
    <property type="match status" value="1"/>
</dbReference>
<evidence type="ECO:0000256" key="6">
    <source>
        <dbReference type="SAM" id="Phobius"/>
    </source>
</evidence>
<proteinExistence type="predicted"/>
<feature type="transmembrane region" description="Helical" evidence="6">
    <location>
        <begin position="325"/>
        <end position="347"/>
    </location>
</feature>
<evidence type="ECO:0000256" key="4">
    <source>
        <dbReference type="ARBA" id="ARBA00022989"/>
    </source>
</evidence>
<evidence type="ECO:0000259" key="7">
    <source>
        <dbReference type="PROSITE" id="PS50850"/>
    </source>
</evidence>
<evidence type="ECO:0000313" key="9">
    <source>
        <dbReference type="Proteomes" id="UP000095658"/>
    </source>
</evidence>
<comment type="subcellular location">
    <subcellularLocation>
        <location evidence="1">Cell membrane</location>
        <topology evidence="1">Multi-pass membrane protein</topology>
    </subcellularLocation>
</comment>
<dbReference type="GO" id="GO:0005886">
    <property type="term" value="C:plasma membrane"/>
    <property type="evidence" value="ECO:0007669"/>
    <property type="project" value="UniProtKB-SubCell"/>
</dbReference>
<dbReference type="CDD" id="cd17325">
    <property type="entry name" value="MFS_MdtG_SLC18_like"/>
    <property type="match status" value="1"/>
</dbReference>
<dbReference type="Proteomes" id="UP000095658">
    <property type="component" value="Unassembled WGS sequence"/>
</dbReference>
<evidence type="ECO:0000256" key="2">
    <source>
        <dbReference type="ARBA" id="ARBA00022448"/>
    </source>
</evidence>
<feature type="transmembrane region" description="Helical" evidence="6">
    <location>
        <begin position="195"/>
        <end position="218"/>
    </location>
</feature>
<sequence length="380" mass="40518">MRAFVYIIVFFSFFDLFTQLPIMSLFAESLGATPFLTGLVVGMYSFSNTIGNVLSGFWTDRKGPFRILVMGLFATGAALFMYQAAADAWSLLLIRFVHGLLAGLITPAAFTYLANHTSNEKKGKGAAISGAFVGMAAIIGPAFSGIMASRTSEAAVLGVTAAAMLVLAVMALILLKKQPAHIHSTQKETGSPHDFFRNTGVLKAFIGAFLLMFSQGVLAYMLPLKVTRLGFDAQTSGLLLSTFGVVAIFVFLSPLNRLFDRLKPEVTFSFGIVTMGSSLVLISQAEASAFLYLIMGLYGVGFAFLFPSINSLLVSTVSSESRGKAYGYFYAFFSLGVVTGSTVTGGLSLTPPQGLLFTGVLLCSAGLFVIIRHMKKASGQ</sequence>
<dbReference type="PANTHER" id="PTHR23531">
    <property type="entry name" value="QUINOLENE RESISTANCE PROTEIN NORA"/>
    <property type="match status" value="1"/>
</dbReference>
<feature type="transmembrane region" description="Helical" evidence="6">
    <location>
        <begin position="67"/>
        <end position="86"/>
    </location>
</feature>
<feature type="transmembrane region" description="Helical" evidence="6">
    <location>
        <begin position="289"/>
        <end position="313"/>
    </location>
</feature>
<protein>
    <submittedName>
        <fullName evidence="8">Multidrug transporter</fullName>
    </submittedName>
</protein>
<feature type="transmembrane region" description="Helical" evidence="6">
    <location>
        <begin position="353"/>
        <end position="371"/>
    </location>
</feature>
<feature type="transmembrane region" description="Helical" evidence="6">
    <location>
        <begin position="238"/>
        <end position="259"/>
    </location>
</feature>
<feature type="transmembrane region" description="Helical" evidence="6">
    <location>
        <begin position="126"/>
        <end position="148"/>
    </location>
</feature>
<evidence type="ECO:0000256" key="5">
    <source>
        <dbReference type="ARBA" id="ARBA00023136"/>
    </source>
</evidence>
<dbReference type="InterPro" id="IPR052714">
    <property type="entry name" value="MFS_Exporter"/>
</dbReference>
<dbReference type="EMBL" id="MAMP01000025">
    <property type="protein sequence ID" value="OES43448.1"/>
    <property type="molecule type" value="Genomic_DNA"/>
</dbReference>
<feature type="transmembrane region" description="Helical" evidence="6">
    <location>
        <begin position="154"/>
        <end position="175"/>
    </location>
</feature>
<dbReference type="GO" id="GO:0022857">
    <property type="term" value="F:transmembrane transporter activity"/>
    <property type="evidence" value="ECO:0007669"/>
    <property type="project" value="InterPro"/>
</dbReference>